<keyword evidence="6 11" id="KW-0375">Hydrogen ion transport</keyword>
<evidence type="ECO:0000256" key="11">
    <source>
        <dbReference type="HAMAP-Rule" id="MF_01393"/>
    </source>
</evidence>
<evidence type="ECO:0000313" key="14">
    <source>
        <dbReference type="Proteomes" id="UP000245992"/>
    </source>
</evidence>
<dbReference type="STRING" id="1440053.GCA_000718095_02911"/>
<evidence type="ECO:0000313" key="13">
    <source>
        <dbReference type="EMBL" id="PVE09774.1"/>
    </source>
</evidence>
<dbReference type="GO" id="GO:0005886">
    <property type="term" value="C:plasma membrane"/>
    <property type="evidence" value="ECO:0007669"/>
    <property type="project" value="UniProtKB-SubCell"/>
</dbReference>
<comment type="function">
    <text evidence="11 12">Key component of the proton channel; it plays a direct role in the translocation of protons across the membrane.</text>
</comment>
<evidence type="ECO:0000256" key="10">
    <source>
        <dbReference type="ARBA" id="ARBA00023310"/>
    </source>
</evidence>
<comment type="similarity">
    <text evidence="2 11 12">Belongs to the ATPase A chain family.</text>
</comment>
<keyword evidence="7 11" id="KW-1133">Transmembrane helix</keyword>
<feature type="transmembrane region" description="Helical" evidence="11">
    <location>
        <begin position="112"/>
        <end position="131"/>
    </location>
</feature>
<feature type="transmembrane region" description="Helical" evidence="11">
    <location>
        <begin position="143"/>
        <end position="162"/>
    </location>
</feature>
<evidence type="ECO:0000256" key="12">
    <source>
        <dbReference type="RuleBase" id="RU000483"/>
    </source>
</evidence>
<keyword evidence="5 11" id="KW-0812">Transmembrane</keyword>
<comment type="subcellular location">
    <subcellularLocation>
        <location evidence="11 12">Cell membrane</location>
        <topology evidence="11 12">Multi-pass membrane protein</topology>
    </subcellularLocation>
    <subcellularLocation>
        <location evidence="1">Membrane</location>
        <topology evidence="1">Multi-pass membrane protein</topology>
    </subcellularLocation>
</comment>
<dbReference type="CDD" id="cd00310">
    <property type="entry name" value="ATP-synt_Fo_a_6"/>
    <property type="match status" value="1"/>
</dbReference>
<evidence type="ECO:0000256" key="1">
    <source>
        <dbReference type="ARBA" id="ARBA00004141"/>
    </source>
</evidence>
<evidence type="ECO:0000256" key="4">
    <source>
        <dbReference type="ARBA" id="ARBA00022547"/>
    </source>
</evidence>
<keyword evidence="8 11" id="KW-0406">Ion transport</keyword>
<dbReference type="InterPro" id="IPR035908">
    <property type="entry name" value="F0_ATP_A_sf"/>
</dbReference>
<evidence type="ECO:0000256" key="6">
    <source>
        <dbReference type="ARBA" id="ARBA00022781"/>
    </source>
</evidence>
<dbReference type="NCBIfam" id="TIGR01131">
    <property type="entry name" value="ATP_synt_6_or_A"/>
    <property type="match status" value="1"/>
</dbReference>
<dbReference type="Gene3D" id="1.20.120.220">
    <property type="entry name" value="ATP synthase, F0 complex, subunit A"/>
    <property type="match status" value="1"/>
</dbReference>
<evidence type="ECO:0000256" key="7">
    <source>
        <dbReference type="ARBA" id="ARBA00022989"/>
    </source>
</evidence>
<keyword evidence="10 11" id="KW-0066">ATP synthesis</keyword>
<evidence type="ECO:0000256" key="3">
    <source>
        <dbReference type="ARBA" id="ARBA00022448"/>
    </source>
</evidence>
<dbReference type="HAMAP" id="MF_01393">
    <property type="entry name" value="ATP_synth_a_bact"/>
    <property type="match status" value="1"/>
</dbReference>
<evidence type="ECO:0000256" key="5">
    <source>
        <dbReference type="ARBA" id="ARBA00022692"/>
    </source>
</evidence>
<dbReference type="InterPro" id="IPR000568">
    <property type="entry name" value="ATP_synth_F0_asu"/>
</dbReference>
<dbReference type="Proteomes" id="UP000245992">
    <property type="component" value="Unassembled WGS sequence"/>
</dbReference>
<comment type="caution">
    <text evidence="13">The sequence shown here is derived from an EMBL/GenBank/DDBJ whole genome shotgun (WGS) entry which is preliminary data.</text>
</comment>
<dbReference type="GO" id="GO:0046933">
    <property type="term" value="F:proton-transporting ATP synthase activity, rotational mechanism"/>
    <property type="evidence" value="ECO:0007669"/>
    <property type="project" value="UniProtKB-UniRule"/>
</dbReference>
<reference evidence="13 14" key="1">
    <citation type="submission" date="2013-12" db="EMBL/GenBank/DDBJ databases">
        <title>Annotated genome of Streptomyces scopuliridis.</title>
        <authorList>
            <person name="Olson J.B."/>
        </authorList>
    </citation>
    <scope>NUCLEOTIDE SEQUENCE [LARGE SCALE GENOMIC DNA]</scope>
    <source>
        <strain evidence="13 14">RB72</strain>
    </source>
</reference>
<dbReference type="PANTHER" id="PTHR11410:SF0">
    <property type="entry name" value="ATP SYNTHASE SUBUNIT A"/>
    <property type="match status" value="1"/>
</dbReference>
<evidence type="ECO:0000256" key="8">
    <source>
        <dbReference type="ARBA" id="ARBA00023065"/>
    </source>
</evidence>
<dbReference type="AlphaFoldDB" id="A0A2T7T3R0"/>
<dbReference type="SUPFAM" id="SSF81336">
    <property type="entry name" value="F1F0 ATP synthase subunit A"/>
    <property type="match status" value="1"/>
</dbReference>
<keyword evidence="14" id="KW-1185">Reference proteome</keyword>
<proteinExistence type="inferred from homology"/>
<dbReference type="PROSITE" id="PS00449">
    <property type="entry name" value="ATPASE_A"/>
    <property type="match status" value="1"/>
</dbReference>
<keyword evidence="9 11" id="KW-0472">Membrane</keyword>
<gene>
    <name evidence="11" type="primary">atpB</name>
    <name evidence="13" type="ORF">Y717_35015</name>
</gene>
<dbReference type="PRINTS" id="PR00123">
    <property type="entry name" value="ATPASEA"/>
</dbReference>
<feature type="transmembrane region" description="Helical" evidence="11">
    <location>
        <begin position="56"/>
        <end position="74"/>
    </location>
</feature>
<dbReference type="GO" id="GO:0045259">
    <property type="term" value="C:proton-transporting ATP synthase complex"/>
    <property type="evidence" value="ECO:0007669"/>
    <property type="project" value="UniProtKB-KW"/>
</dbReference>
<dbReference type="Pfam" id="PF00119">
    <property type="entry name" value="ATP-synt_A"/>
    <property type="match status" value="1"/>
</dbReference>
<dbReference type="InterPro" id="IPR045083">
    <property type="entry name" value="ATP_synth_F0_asu_bact/mt"/>
</dbReference>
<sequence>MLKEPAVSADPTQVLAFETDCHIFADCGFPAPGLHSFLFKPIFGNADSNLYFNKPMLLALLGSIIIVGFFWAAFRKPKVVPGKLQMVAEAGYDFVRRGVVYEIIGKKEGEKYVPLIVSLFFFVWMMNLWSIVPVAQFPVTSIIAYPIGLALIVYVLWVSLTFKRHGFVGAFKNFTGYDKSLGAVLPMSMTIELFSNLLVRPFTHAVRLFANMFAGHTLLLLFTIASWYLLNGIGIAYAGVSFVMVIVMTAFELFIQALQAYVFVLLTCSYIQGALAEQH</sequence>
<protein>
    <recommendedName>
        <fullName evidence="11 12">ATP synthase subunit a</fullName>
    </recommendedName>
    <alternativeName>
        <fullName evidence="11">ATP synthase F0 sector subunit a</fullName>
    </alternativeName>
    <alternativeName>
        <fullName evidence="11">F-ATPase subunit 6</fullName>
    </alternativeName>
</protein>
<keyword evidence="4 11" id="KW-0138">CF(0)</keyword>
<evidence type="ECO:0000256" key="2">
    <source>
        <dbReference type="ARBA" id="ARBA00006810"/>
    </source>
</evidence>
<name>A0A2T7T3R0_9ACTN</name>
<organism evidence="13 14">
    <name type="scientific">Streptomyces scopuliridis RB72</name>
    <dbReference type="NCBI Taxonomy" id="1440053"/>
    <lineage>
        <taxon>Bacteria</taxon>
        <taxon>Bacillati</taxon>
        <taxon>Actinomycetota</taxon>
        <taxon>Actinomycetes</taxon>
        <taxon>Kitasatosporales</taxon>
        <taxon>Streptomycetaceae</taxon>
        <taxon>Streptomyces</taxon>
    </lineage>
</organism>
<accession>A0A2T7T3R0</accession>
<dbReference type="PANTHER" id="PTHR11410">
    <property type="entry name" value="ATP SYNTHASE SUBUNIT A"/>
    <property type="match status" value="1"/>
</dbReference>
<dbReference type="EMBL" id="AZSP01000242">
    <property type="protein sequence ID" value="PVE09774.1"/>
    <property type="molecule type" value="Genomic_DNA"/>
</dbReference>
<keyword evidence="11" id="KW-1003">Cell membrane</keyword>
<evidence type="ECO:0000256" key="9">
    <source>
        <dbReference type="ARBA" id="ARBA00023136"/>
    </source>
</evidence>
<feature type="transmembrane region" description="Helical" evidence="11">
    <location>
        <begin position="208"/>
        <end position="229"/>
    </location>
</feature>
<keyword evidence="3 11" id="KW-0813">Transport</keyword>
<dbReference type="InterPro" id="IPR023011">
    <property type="entry name" value="ATP_synth_F0_asu_AS"/>
</dbReference>